<gene>
    <name evidence="2" type="ORF">I79_020603</name>
</gene>
<evidence type="ECO:0000313" key="2">
    <source>
        <dbReference type="EMBL" id="EGW12436.1"/>
    </source>
</evidence>
<dbReference type="EMBL" id="JH001713">
    <property type="protein sequence ID" value="EGW12436.1"/>
    <property type="molecule type" value="Genomic_DNA"/>
</dbReference>
<name>G3IAI1_CRIGR</name>
<feature type="region of interest" description="Disordered" evidence="1">
    <location>
        <begin position="1"/>
        <end position="26"/>
    </location>
</feature>
<dbReference type="Proteomes" id="UP000001075">
    <property type="component" value="Unassembled WGS sequence"/>
</dbReference>
<protein>
    <submittedName>
        <fullName evidence="2">Uncharacterized protein</fullName>
    </submittedName>
</protein>
<evidence type="ECO:0000256" key="1">
    <source>
        <dbReference type="SAM" id="MobiDB-lite"/>
    </source>
</evidence>
<dbReference type="InParanoid" id="G3IAI1"/>
<dbReference type="AlphaFoldDB" id="G3IAI1"/>
<organism evidence="2 3">
    <name type="scientific">Cricetulus griseus</name>
    <name type="common">Chinese hamster</name>
    <name type="synonym">Cricetulus barabensis griseus</name>
    <dbReference type="NCBI Taxonomy" id="10029"/>
    <lineage>
        <taxon>Eukaryota</taxon>
        <taxon>Metazoa</taxon>
        <taxon>Chordata</taxon>
        <taxon>Craniata</taxon>
        <taxon>Vertebrata</taxon>
        <taxon>Euteleostomi</taxon>
        <taxon>Mammalia</taxon>
        <taxon>Eutheria</taxon>
        <taxon>Euarchontoglires</taxon>
        <taxon>Glires</taxon>
        <taxon>Rodentia</taxon>
        <taxon>Myomorpha</taxon>
        <taxon>Muroidea</taxon>
        <taxon>Cricetidae</taxon>
        <taxon>Cricetinae</taxon>
        <taxon>Cricetulus</taxon>
    </lineage>
</organism>
<proteinExistence type="predicted"/>
<reference evidence="3" key="1">
    <citation type="journal article" date="2011" name="Nat. Biotechnol.">
        <title>The genomic sequence of the Chinese hamster ovary (CHO)-K1 cell line.</title>
        <authorList>
            <person name="Xu X."/>
            <person name="Nagarajan H."/>
            <person name="Lewis N.E."/>
            <person name="Pan S."/>
            <person name="Cai Z."/>
            <person name="Liu X."/>
            <person name="Chen W."/>
            <person name="Xie M."/>
            <person name="Wang W."/>
            <person name="Hammond S."/>
            <person name="Andersen M.R."/>
            <person name="Neff N."/>
            <person name="Passarelli B."/>
            <person name="Koh W."/>
            <person name="Fan H.C."/>
            <person name="Wang J."/>
            <person name="Gui Y."/>
            <person name="Lee K.H."/>
            <person name="Betenbaugh M.J."/>
            <person name="Quake S.R."/>
            <person name="Famili I."/>
            <person name="Palsson B.O."/>
            <person name="Wang J."/>
        </authorList>
    </citation>
    <scope>NUCLEOTIDE SEQUENCE [LARGE SCALE GENOMIC DNA]</scope>
    <source>
        <strain evidence="3">CHO K1 cell line</strain>
    </source>
</reference>
<sequence length="56" mass="6078">MADFTCAPGGLSQIPDRRPGLHSGNSAVSQSQCHHCFPLLVAKEAYLRAPEEPERT</sequence>
<accession>G3IAI1</accession>
<evidence type="ECO:0000313" key="3">
    <source>
        <dbReference type="Proteomes" id="UP000001075"/>
    </source>
</evidence>